<feature type="compositionally biased region" description="Basic and acidic residues" evidence="1">
    <location>
        <begin position="222"/>
        <end position="233"/>
    </location>
</feature>
<dbReference type="PANTHER" id="PTHR33437:SF2">
    <property type="entry name" value="OS06G0361200 PROTEIN"/>
    <property type="match status" value="1"/>
</dbReference>
<reference evidence="2" key="2">
    <citation type="journal article" date="2024" name="Plant">
        <title>Genomic evolution and insights into agronomic trait innovations of Sesamum species.</title>
        <authorList>
            <person name="Miao H."/>
            <person name="Wang L."/>
            <person name="Qu L."/>
            <person name="Liu H."/>
            <person name="Sun Y."/>
            <person name="Le M."/>
            <person name="Wang Q."/>
            <person name="Wei S."/>
            <person name="Zheng Y."/>
            <person name="Lin W."/>
            <person name="Duan Y."/>
            <person name="Cao H."/>
            <person name="Xiong S."/>
            <person name="Wang X."/>
            <person name="Wei L."/>
            <person name="Li C."/>
            <person name="Ma Q."/>
            <person name="Ju M."/>
            <person name="Zhao R."/>
            <person name="Li G."/>
            <person name="Mu C."/>
            <person name="Tian Q."/>
            <person name="Mei H."/>
            <person name="Zhang T."/>
            <person name="Gao T."/>
            <person name="Zhang H."/>
        </authorList>
    </citation>
    <scope>NUCLEOTIDE SEQUENCE</scope>
    <source>
        <strain evidence="2">G01</strain>
    </source>
</reference>
<organism evidence="2">
    <name type="scientific">Sesamum angustifolium</name>
    <dbReference type="NCBI Taxonomy" id="2727405"/>
    <lineage>
        <taxon>Eukaryota</taxon>
        <taxon>Viridiplantae</taxon>
        <taxon>Streptophyta</taxon>
        <taxon>Embryophyta</taxon>
        <taxon>Tracheophyta</taxon>
        <taxon>Spermatophyta</taxon>
        <taxon>Magnoliopsida</taxon>
        <taxon>eudicotyledons</taxon>
        <taxon>Gunneridae</taxon>
        <taxon>Pentapetalae</taxon>
        <taxon>asterids</taxon>
        <taxon>lamiids</taxon>
        <taxon>Lamiales</taxon>
        <taxon>Pedaliaceae</taxon>
        <taxon>Sesamum</taxon>
    </lineage>
</organism>
<protein>
    <submittedName>
        <fullName evidence="2">Uncharacterized protein</fullName>
    </submittedName>
</protein>
<evidence type="ECO:0000256" key="1">
    <source>
        <dbReference type="SAM" id="MobiDB-lite"/>
    </source>
</evidence>
<dbReference type="AlphaFoldDB" id="A0AAW2JTH9"/>
<accession>A0AAW2JTH9</accession>
<evidence type="ECO:0000313" key="2">
    <source>
        <dbReference type="EMBL" id="KAL0297947.1"/>
    </source>
</evidence>
<sequence length="233" mass="26679">MYSSDVSRIFDDLLEVILINLPEMKRPKEAEQREDPNYCKYHCLVRHGMQDCFVFKDKVMQLASQDFNQGGQRTTGVIRMEVLIDDIASTTLFHIIDAKISYYMLFSSPWLHENFVVPSTWHQCFKYCRNGTLENVLGDSKLFTEAASHFADAKYYIEDAKKGKDVLPSGKPNLYGDESLRKNNSSTIEVSKNLTIPLTQINMKQQSKPPLKEFVPSTQEEEGGHKALAIDEK</sequence>
<comment type="caution">
    <text evidence="2">The sequence shown here is derived from an EMBL/GenBank/DDBJ whole genome shotgun (WGS) entry which is preliminary data.</text>
</comment>
<name>A0AAW2JTH9_9LAMI</name>
<gene>
    <name evidence="2" type="ORF">Sangu_2462400</name>
</gene>
<dbReference type="PANTHER" id="PTHR33437">
    <property type="entry name" value="OS06G0361200 PROTEIN"/>
    <property type="match status" value="1"/>
</dbReference>
<reference evidence="2" key="1">
    <citation type="submission" date="2020-06" db="EMBL/GenBank/DDBJ databases">
        <authorList>
            <person name="Li T."/>
            <person name="Hu X."/>
            <person name="Zhang T."/>
            <person name="Song X."/>
            <person name="Zhang H."/>
            <person name="Dai N."/>
            <person name="Sheng W."/>
            <person name="Hou X."/>
            <person name="Wei L."/>
        </authorList>
    </citation>
    <scope>NUCLEOTIDE SEQUENCE</scope>
    <source>
        <strain evidence="2">G01</strain>
        <tissue evidence="2">Leaf</tissue>
    </source>
</reference>
<dbReference type="EMBL" id="JACGWK010000532">
    <property type="protein sequence ID" value="KAL0297947.1"/>
    <property type="molecule type" value="Genomic_DNA"/>
</dbReference>
<feature type="region of interest" description="Disordered" evidence="1">
    <location>
        <begin position="205"/>
        <end position="233"/>
    </location>
</feature>
<proteinExistence type="predicted"/>